<reference evidence="5" key="2">
    <citation type="journal article" date="2022" name="BMC Genomics">
        <title>Comparative genome analysis of mycobacteria focusing on tRNA and non-coding RNA.</title>
        <authorList>
            <person name="Behra P.R.K."/>
            <person name="Pettersson B.M.F."/>
            <person name="Ramesh M."/>
            <person name="Das S."/>
            <person name="Dasgupta S."/>
            <person name="Kirsebom L.A."/>
        </authorList>
    </citation>
    <scope>NUCLEOTIDE SEQUENCE</scope>
    <source>
        <strain evidence="5">DSM 44242</strain>
    </source>
</reference>
<evidence type="ECO:0000259" key="4">
    <source>
        <dbReference type="Pfam" id="PF11887"/>
    </source>
</evidence>
<proteinExistence type="predicted"/>
<comment type="caution">
    <text evidence="5">The sequence shown here is derived from an EMBL/GenBank/DDBJ whole genome shotgun (WGS) entry which is preliminary data.</text>
</comment>
<dbReference type="Pfam" id="PF02470">
    <property type="entry name" value="MlaD"/>
    <property type="match status" value="1"/>
</dbReference>
<organism evidence="5 6">
    <name type="scientific">Mycolicibacterium porcinum</name>
    <dbReference type="NCBI Taxonomy" id="39693"/>
    <lineage>
        <taxon>Bacteria</taxon>
        <taxon>Bacillati</taxon>
        <taxon>Actinomycetota</taxon>
        <taxon>Actinomycetes</taxon>
        <taxon>Mycobacteriales</taxon>
        <taxon>Mycobacteriaceae</taxon>
        <taxon>Mycolicibacterium</taxon>
    </lineage>
</organism>
<dbReference type="GO" id="GO:0005576">
    <property type="term" value="C:extracellular region"/>
    <property type="evidence" value="ECO:0007669"/>
    <property type="project" value="TreeGrafter"/>
</dbReference>
<dbReference type="NCBIfam" id="TIGR00996">
    <property type="entry name" value="Mtu_fam_mce"/>
    <property type="match status" value="1"/>
</dbReference>
<dbReference type="PANTHER" id="PTHR33371">
    <property type="entry name" value="INTERMEMBRANE PHOSPHOLIPID TRANSPORT SYSTEM BINDING PROTEIN MLAD-RELATED"/>
    <property type="match status" value="1"/>
</dbReference>
<feature type="domain" description="Mammalian cell entry C-terminal" evidence="4">
    <location>
        <begin position="122"/>
        <end position="305"/>
    </location>
</feature>
<dbReference type="InterPro" id="IPR052336">
    <property type="entry name" value="MlaD_Phospholipid_Transporter"/>
</dbReference>
<evidence type="ECO:0000313" key="5">
    <source>
        <dbReference type="EMBL" id="MCV7392177.1"/>
    </source>
</evidence>
<dbReference type="EMBL" id="JACKVC010000026">
    <property type="protein sequence ID" value="MCV7392177.1"/>
    <property type="molecule type" value="Genomic_DNA"/>
</dbReference>
<reference evidence="5" key="1">
    <citation type="submission" date="2020-07" db="EMBL/GenBank/DDBJ databases">
        <authorList>
            <person name="Pettersson B.M.F."/>
            <person name="Behra P.R.K."/>
            <person name="Ramesh M."/>
            <person name="Das S."/>
            <person name="Dasgupta S."/>
            <person name="Kirsebom L.A."/>
        </authorList>
    </citation>
    <scope>NUCLEOTIDE SEQUENCE</scope>
    <source>
        <strain evidence="5">DSM 44242</strain>
    </source>
</reference>
<dbReference type="Pfam" id="PF11887">
    <property type="entry name" value="Mce4_CUP1"/>
    <property type="match status" value="1"/>
</dbReference>
<dbReference type="InterPro" id="IPR024516">
    <property type="entry name" value="Mce_C"/>
</dbReference>
<feature type="domain" description="Mce/MlaD" evidence="3">
    <location>
        <begin position="41"/>
        <end position="115"/>
    </location>
</feature>
<dbReference type="RefSeq" id="WP_036442830.1">
    <property type="nucleotide sequence ID" value="NZ_JACKVC010000026.1"/>
</dbReference>
<dbReference type="InterPro" id="IPR005693">
    <property type="entry name" value="Mce"/>
</dbReference>
<gene>
    <name evidence="5" type="ORF">H5P34_29395</name>
</gene>
<evidence type="ECO:0000256" key="1">
    <source>
        <dbReference type="SAM" id="MobiDB-lite"/>
    </source>
</evidence>
<dbReference type="AlphaFoldDB" id="A0AAW5TBE6"/>
<feature type="region of interest" description="Disordered" evidence="1">
    <location>
        <begin position="457"/>
        <end position="476"/>
    </location>
</feature>
<dbReference type="PANTHER" id="PTHR33371:SF16">
    <property type="entry name" value="MCE-FAMILY PROTEIN MCE3F"/>
    <property type="match status" value="1"/>
</dbReference>
<evidence type="ECO:0000313" key="6">
    <source>
        <dbReference type="Proteomes" id="UP001141659"/>
    </source>
</evidence>
<keyword evidence="2" id="KW-0812">Transmembrane</keyword>
<accession>A0AAW5TBE6</accession>
<dbReference type="InterPro" id="IPR003399">
    <property type="entry name" value="Mce/MlaD"/>
</dbReference>
<feature type="transmembrane region" description="Helical" evidence="2">
    <location>
        <begin position="12"/>
        <end position="32"/>
    </location>
</feature>
<name>A0AAW5TBE6_9MYCO</name>
<keyword evidence="2" id="KW-1133">Transmembrane helix</keyword>
<evidence type="ECO:0000256" key="2">
    <source>
        <dbReference type="SAM" id="Phobius"/>
    </source>
</evidence>
<evidence type="ECO:0000259" key="3">
    <source>
        <dbReference type="Pfam" id="PF02470"/>
    </source>
</evidence>
<protein>
    <submittedName>
        <fullName evidence="5">MCE family protein</fullName>
    </submittedName>
</protein>
<dbReference type="Proteomes" id="UP001141659">
    <property type="component" value="Unassembled WGS sequence"/>
</dbReference>
<sequence length="476" mass="50728">MYLNRLAKIQLAIFAVVAMVSVAVMAGGYMQLPAQLFGIGRYTVTVDLPQAGGLYERGNVTYRGTEVGRVSEVRLTDAGAQAVLSLKSEIKIPADVDAQVHSQSAIGELYVALLPRGADGPALSDGDVIPMSRTTVPPDVSSLLDATNRGLAAIPQQNLQTVIDESYTAVSGLGPELSRIVKGASKLAIDARTELEPIVTLIEQSKPVFDSQTETAGSIQAWAANLAAITGQVRNHDAAFSEMINAMPTAADEARQLVEQVRPTLPVLLANLVSLEQIAIAYQPAVEQLLVLLPQATAMMGALGVANLNTKQDYTGMYLDFNLNLNLPPPCNTGFLPPQQQRAPAHEDHPERPAGALYCRVPKDDPMLAVRGARNLPCLTVPGKRAPTVEMCESDQEYVPLNDGYVWKGDPNATLTGQAVPQPMAPSPGSAPIAAVPYDPATGSYLAPDGRLYSQADLARNGSHQTWQDMLTPPPR</sequence>
<keyword evidence="2" id="KW-0472">Membrane</keyword>